<dbReference type="GO" id="GO:0000433">
    <property type="term" value="P:carbon catabolite repression of transcription from RNA polymerase II promoter by glucose"/>
    <property type="evidence" value="ECO:0007669"/>
    <property type="project" value="TreeGrafter"/>
</dbReference>
<keyword evidence="7" id="KW-0805">Transcription regulation</keyword>
<dbReference type="STRING" id="1097556.R4X6W7"/>
<name>R4X6W7_TAPDE</name>
<dbReference type="PROSITE" id="PS00028">
    <property type="entry name" value="ZINC_FINGER_C2H2_1"/>
    <property type="match status" value="2"/>
</dbReference>
<dbReference type="PANTHER" id="PTHR47428">
    <property type="entry name" value="REGULATORY PROTEIN MIG1-RELATED"/>
    <property type="match status" value="1"/>
</dbReference>
<dbReference type="Proteomes" id="UP000013776">
    <property type="component" value="Unassembled WGS sequence"/>
</dbReference>
<sequence length="398" mass="43572">MLNNPFSQSSVSAPSTPAQAQPGSNGTTPGSAELPRPYKCPMCSKAFHRLEHQTRHIRTHTGEKPHACTYNGCSKRFSRSDELTRHARIHTNPNSRRNGRVTSTGNGMSINGNGGRESQNDSPDVSPPNYASTIPNQYSTGNSHEFDEMHVLANAASQQLEQEKARSNYLNNSYSVPQRHPTFAANTTYHSNNHYNVSPYNRPSLTMSRQHSQEDEDHLYGHESHRSKRSRPGSPVFSTAPNSPLLSLKRSPTPDHTPLVTPAHSPRLHPRELDALHGIHLPSIRQLSLRGAPPFLAPLEVDPFQPGSGYSSPQNPRHQAPVNAMKLSDILESTSTDHDGRTLPLPRVSINDLISQSPGTGSSNTSGNISGYASGHRSNSNSAPQSRSNSHSNLKELR</sequence>
<dbReference type="Gene3D" id="3.30.160.60">
    <property type="entry name" value="Classic Zinc Finger"/>
    <property type="match status" value="2"/>
</dbReference>
<proteinExistence type="inferred from homology"/>
<evidence type="ECO:0000256" key="11">
    <source>
        <dbReference type="ARBA" id="ARBA00038023"/>
    </source>
</evidence>
<evidence type="ECO:0000256" key="6">
    <source>
        <dbReference type="ARBA" id="ARBA00022833"/>
    </source>
</evidence>
<keyword evidence="8 15" id="KW-0238">DNA-binding</keyword>
<dbReference type="Pfam" id="PF00096">
    <property type="entry name" value="zf-C2H2"/>
    <property type="match status" value="2"/>
</dbReference>
<evidence type="ECO:0000256" key="12">
    <source>
        <dbReference type="PROSITE-ProRule" id="PRU00042"/>
    </source>
</evidence>
<protein>
    <submittedName>
        <fullName evidence="15">DNA-binding protein cre-1</fullName>
    </submittedName>
</protein>
<dbReference type="SMART" id="SM00355">
    <property type="entry name" value="ZnF_C2H2"/>
    <property type="match status" value="2"/>
</dbReference>
<reference evidence="15 16" key="1">
    <citation type="journal article" date="2013" name="MBio">
        <title>Genome sequencing of the plant pathogen Taphrina deformans, the causal agent of peach leaf curl.</title>
        <authorList>
            <person name="Cisse O.H."/>
            <person name="Almeida J.M.G.C.F."/>
            <person name="Fonseca A."/>
            <person name="Kumar A.A."/>
            <person name="Salojaervi J."/>
            <person name="Overmyer K."/>
            <person name="Hauser P.M."/>
            <person name="Pagni M."/>
        </authorList>
    </citation>
    <scope>NUCLEOTIDE SEQUENCE [LARGE SCALE GENOMIC DNA]</scope>
    <source>
        <strain evidence="16">PYCC 5710 / ATCC 11124 / CBS 356.35 / IMI 108563 / JCM 9778 / NBRC 8474</strain>
    </source>
</reference>
<evidence type="ECO:0000313" key="16">
    <source>
        <dbReference type="Proteomes" id="UP000013776"/>
    </source>
</evidence>
<dbReference type="AlphaFoldDB" id="R4X6W7"/>
<dbReference type="InterPro" id="IPR051007">
    <property type="entry name" value="creA/MIG_C2H2-ZnF"/>
</dbReference>
<evidence type="ECO:0000256" key="5">
    <source>
        <dbReference type="ARBA" id="ARBA00022771"/>
    </source>
</evidence>
<keyword evidence="2" id="KW-0678">Repressor</keyword>
<keyword evidence="4" id="KW-0677">Repeat</keyword>
<evidence type="ECO:0000313" key="15">
    <source>
        <dbReference type="EMBL" id="CCG80966.1"/>
    </source>
</evidence>
<keyword evidence="16" id="KW-1185">Reference proteome</keyword>
<comment type="similarity">
    <text evidence="11">Belongs to the creA/MIG C2H2-type zinc-finger protein family.</text>
</comment>
<evidence type="ECO:0000256" key="9">
    <source>
        <dbReference type="ARBA" id="ARBA00023163"/>
    </source>
</evidence>
<evidence type="ECO:0000256" key="4">
    <source>
        <dbReference type="ARBA" id="ARBA00022737"/>
    </source>
</evidence>
<feature type="compositionally biased region" description="Polar residues" evidence="13">
    <location>
        <begin position="236"/>
        <end position="245"/>
    </location>
</feature>
<feature type="compositionally biased region" description="Polar residues" evidence="13">
    <location>
        <begin position="376"/>
        <end position="392"/>
    </location>
</feature>
<dbReference type="eggNOG" id="KOG1721">
    <property type="taxonomic scope" value="Eukaryota"/>
</dbReference>
<dbReference type="FunFam" id="3.30.160.60:FF:000089">
    <property type="entry name" value="DNA-binding protein creA"/>
    <property type="match status" value="1"/>
</dbReference>
<dbReference type="EMBL" id="CAHR02000020">
    <property type="protein sequence ID" value="CCG80966.1"/>
    <property type="molecule type" value="Genomic_DNA"/>
</dbReference>
<dbReference type="SUPFAM" id="SSF57667">
    <property type="entry name" value="beta-beta-alpha zinc fingers"/>
    <property type="match status" value="1"/>
</dbReference>
<evidence type="ECO:0000256" key="7">
    <source>
        <dbReference type="ARBA" id="ARBA00023015"/>
    </source>
</evidence>
<dbReference type="GO" id="GO:0005634">
    <property type="term" value="C:nucleus"/>
    <property type="evidence" value="ECO:0007669"/>
    <property type="project" value="UniProtKB-SubCell"/>
</dbReference>
<evidence type="ECO:0000256" key="13">
    <source>
        <dbReference type="SAM" id="MobiDB-lite"/>
    </source>
</evidence>
<feature type="compositionally biased region" description="Polar residues" evidence="13">
    <location>
        <begin position="184"/>
        <end position="210"/>
    </location>
</feature>
<feature type="region of interest" description="Disordered" evidence="13">
    <location>
        <begin position="1"/>
        <end position="36"/>
    </location>
</feature>
<evidence type="ECO:0000256" key="2">
    <source>
        <dbReference type="ARBA" id="ARBA00022491"/>
    </source>
</evidence>
<organism evidence="15 16">
    <name type="scientific">Taphrina deformans (strain PYCC 5710 / ATCC 11124 / CBS 356.35 / IMI 108563 / JCM 9778 / NBRC 8474)</name>
    <name type="common">Peach leaf curl fungus</name>
    <name type="synonym">Lalaria deformans</name>
    <dbReference type="NCBI Taxonomy" id="1097556"/>
    <lineage>
        <taxon>Eukaryota</taxon>
        <taxon>Fungi</taxon>
        <taxon>Dikarya</taxon>
        <taxon>Ascomycota</taxon>
        <taxon>Taphrinomycotina</taxon>
        <taxon>Taphrinomycetes</taxon>
        <taxon>Taphrinales</taxon>
        <taxon>Taphrinaceae</taxon>
        <taxon>Taphrina</taxon>
    </lineage>
</organism>
<dbReference type="InterPro" id="IPR036236">
    <property type="entry name" value="Znf_C2H2_sf"/>
</dbReference>
<feature type="region of interest" description="Disordered" evidence="13">
    <location>
        <begin position="351"/>
        <end position="398"/>
    </location>
</feature>
<keyword evidence="5 12" id="KW-0863">Zinc-finger</keyword>
<dbReference type="VEuPathDB" id="FungiDB:TAPDE_000630"/>
<feature type="domain" description="C2H2-type" evidence="14">
    <location>
        <begin position="66"/>
        <end position="95"/>
    </location>
</feature>
<dbReference type="InterPro" id="IPR013087">
    <property type="entry name" value="Znf_C2H2_type"/>
</dbReference>
<evidence type="ECO:0000259" key="14">
    <source>
        <dbReference type="PROSITE" id="PS50157"/>
    </source>
</evidence>
<dbReference type="GO" id="GO:0008270">
    <property type="term" value="F:zinc ion binding"/>
    <property type="evidence" value="ECO:0007669"/>
    <property type="project" value="UniProtKB-KW"/>
</dbReference>
<feature type="compositionally biased region" description="Polar residues" evidence="13">
    <location>
        <begin position="1"/>
        <end position="30"/>
    </location>
</feature>
<dbReference type="PANTHER" id="PTHR47428:SF1">
    <property type="entry name" value="REGULATORY PROTEIN MIG1-RELATED"/>
    <property type="match status" value="1"/>
</dbReference>
<gene>
    <name evidence="15" type="ORF">TAPDE_000630</name>
</gene>
<keyword evidence="6" id="KW-0862">Zinc</keyword>
<keyword evidence="3" id="KW-0479">Metal-binding</keyword>
<evidence type="ECO:0000256" key="1">
    <source>
        <dbReference type="ARBA" id="ARBA00004123"/>
    </source>
</evidence>
<dbReference type="GO" id="GO:0005737">
    <property type="term" value="C:cytoplasm"/>
    <property type="evidence" value="ECO:0007669"/>
    <property type="project" value="TreeGrafter"/>
</dbReference>
<feature type="compositionally biased region" description="Polar residues" evidence="13">
    <location>
        <begin position="91"/>
        <end position="142"/>
    </location>
</feature>
<feature type="compositionally biased region" description="Low complexity" evidence="13">
    <location>
        <begin position="355"/>
        <end position="371"/>
    </location>
</feature>
<keyword evidence="9" id="KW-0804">Transcription</keyword>
<comment type="caution">
    <text evidence="15">The sequence shown here is derived from an EMBL/GenBank/DDBJ whole genome shotgun (WGS) entry which is preliminary data.</text>
</comment>
<dbReference type="GO" id="GO:0000978">
    <property type="term" value="F:RNA polymerase II cis-regulatory region sequence-specific DNA binding"/>
    <property type="evidence" value="ECO:0007669"/>
    <property type="project" value="TreeGrafter"/>
</dbReference>
<evidence type="ECO:0000256" key="10">
    <source>
        <dbReference type="ARBA" id="ARBA00023242"/>
    </source>
</evidence>
<accession>R4X6W7</accession>
<feature type="region of interest" description="Disordered" evidence="13">
    <location>
        <begin position="184"/>
        <end position="267"/>
    </location>
</feature>
<evidence type="ECO:0000256" key="3">
    <source>
        <dbReference type="ARBA" id="ARBA00022723"/>
    </source>
</evidence>
<feature type="region of interest" description="Disordered" evidence="13">
    <location>
        <begin position="79"/>
        <end position="142"/>
    </location>
</feature>
<dbReference type="FunFam" id="3.30.160.60:FF:000152">
    <property type="entry name" value="DNA-binding protein creA"/>
    <property type="match status" value="1"/>
</dbReference>
<feature type="domain" description="C2H2-type" evidence="14">
    <location>
        <begin position="38"/>
        <end position="65"/>
    </location>
</feature>
<evidence type="ECO:0000256" key="8">
    <source>
        <dbReference type="ARBA" id="ARBA00023125"/>
    </source>
</evidence>
<dbReference type="PROSITE" id="PS50157">
    <property type="entry name" value="ZINC_FINGER_C2H2_2"/>
    <property type="match status" value="2"/>
</dbReference>
<dbReference type="OrthoDB" id="654211at2759"/>
<keyword evidence="10" id="KW-0539">Nucleus</keyword>
<comment type="subcellular location">
    <subcellularLocation>
        <location evidence="1">Nucleus</location>
    </subcellularLocation>
</comment>